<dbReference type="OrthoDB" id="9971853at2759"/>
<keyword evidence="2" id="KW-0378">Hydrolase</keyword>
<dbReference type="Gene3D" id="3.20.20.80">
    <property type="entry name" value="Glycosidases"/>
    <property type="match status" value="2"/>
</dbReference>
<organism evidence="6 7">
    <name type="scientific">Parasitella parasitica</name>
    <dbReference type="NCBI Taxonomy" id="35722"/>
    <lineage>
        <taxon>Eukaryota</taxon>
        <taxon>Fungi</taxon>
        <taxon>Fungi incertae sedis</taxon>
        <taxon>Mucoromycota</taxon>
        <taxon>Mucoromycotina</taxon>
        <taxon>Mucoromycetes</taxon>
        <taxon>Mucorales</taxon>
        <taxon>Mucorineae</taxon>
        <taxon>Mucoraceae</taxon>
        <taxon>Parasitella</taxon>
    </lineage>
</organism>
<evidence type="ECO:0000259" key="5">
    <source>
        <dbReference type="Pfam" id="PF18564"/>
    </source>
</evidence>
<dbReference type="Proteomes" id="UP000054107">
    <property type="component" value="Unassembled WGS sequence"/>
</dbReference>
<reference evidence="6 7" key="1">
    <citation type="submission" date="2014-09" db="EMBL/GenBank/DDBJ databases">
        <authorList>
            <person name="Ellenberger Sabrina"/>
        </authorList>
    </citation>
    <scope>NUCLEOTIDE SEQUENCE [LARGE SCALE GENOMIC DNA]</scope>
    <source>
        <strain evidence="6 7">CBS 412.66</strain>
    </source>
</reference>
<dbReference type="GO" id="GO:0000272">
    <property type="term" value="P:polysaccharide catabolic process"/>
    <property type="evidence" value="ECO:0007669"/>
    <property type="project" value="InterPro"/>
</dbReference>
<evidence type="ECO:0008006" key="8">
    <source>
        <dbReference type="Google" id="ProtNLM"/>
    </source>
</evidence>
<evidence type="ECO:0000256" key="2">
    <source>
        <dbReference type="ARBA" id="ARBA00022801"/>
    </source>
</evidence>
<name>A0A0B7NAD8_9FUNG</name>
<evidence type="ECO:0000313" key="6">
    <source>
        <dbReference type="EMBL" id="CEP11959.1"/>
    </source>
</evidence>
<evidence type="ECO:0000256" key="1">
    <source>
        <dbReference type="ARBA" id="ARBA00005641"/>
    </source>
</evidence>
<accession>A0A0B7NAD8</accession>
<dbReference type="Pfam" id="PF18564">
    <property type="entry name" value="Glyco_hydro_5_C"/>
    <property type="match status" value="1"/>
</dbReference>
<proteinExistence type="inferred from homology"/>
<keyword evidence="7" id="KW-1185">Reference proteome</keyword>
<dbReference type="PANTHER" id="PTHR31308:SF5">
    <property type="entry name" value="ERGOSTERYL-BETA-GLUCOSIDASE"/>
    <property type="match status" value="1"/>
</dbReference>
<dbReference type="STRING" id="35722.A0A0B7NAD8"/>
<dbReference type="InterPro" id="IPR041036">
    <property type="entry name" value="GH5_C"/>
</dbReference>
<dbReference type="GO" id="GO:0050295">
    <property type="term" value="F:steryl-beta-glucosidase activity"/>
    <property type="evidence" value="ECO:0007669"/>
    <property type="project" value="TreeGrafter"/>
</dbReference>
<feature type="domain" description="Glycoside hydrolase family 5" evidence="4">
    <location>
        <begin position="83"/>
        <end position="264"/>
    </location>
</feature>
<dbReference type="Gene3D" id="2.60.40.1180">
    <property type="entry name" value="Golgi alpha-mannosidase II"/>
    <property type="match status" value="1"/>
</dbReference>
<evidence type="ECO:0000313" key="7">
    <source>
        <dbReference type="Proteomes" id="UP000054107"/>
    </source>
</evidence>
<evidence type="ECO:0000256" key="3">
    <source>
        <dbReference type="ARBA" id="ARBA00023295"/>
    </source>
</evidence>
<dbReference type="InterPro" id="IPR017853">
    <property type="entry name" value="GH"/>
</dbReference>
<dbReference type="GO" id="GO:1904462">
    <property type="term" value="P:ergosteryl 3-beta-D-glucoside catabolic process"/>
    <property type="evidence" value="ECO:0007669"/>
    <property type="project" value="TreeGrafter"/>
</dbReference>
<feature type="domain" description="Glycoside hydrolase family 5 C-terminal" evidence="5">
    <location>
        <begin position="590"/>
        <end position="691"/>
    </location>
</feature>
<dbReference type="SUPFAM" id="SSF51445">
    <property type="entry name" value="(Trans)glycosidases"/>
    <property type="match status" value="2"/>
</dbReference>
<dbReference type="InterPro" id="IPR001547">
    <property type="entry name" value="Glyco_hydro_5"/>
</dbReference>
<gene>
    <name evidence="6" type="primary">PARPA_05866.1 scaffold 20154</name>
</gene>
<dbReference type="AlphaFoldDB" id="A0A0B7NAD8"/>
<dbReference type="PANTHER" id="PTHR31308">
    <property type="match status" value="1"/>
</dbReference>
<comment type="similarity">
    <text evidence="1">Belongs to the glycosyl hydrolase 5 (cellulase A) family.</text>
</comment>
<dbReference type="InterPro" id="IPR052066">
    <property type="entry name" value="Glycosphingolipid_Hydrolases"/>
</dbReference>
<keyword evidence="3" id="KW-0326">Glycosidase</keyword>
<protein>
    <recommendedName>
        <fullName evidence="8">Glycoside hydrolase family 5 domain-containing protein</fullName>
    </recommendedName>
</protein>
<sequence>METLDNENAYSETAQDWNTAIKHAGQWFKDAHGRTLLMRGINVCGSSKLPTKPYPGSTHLYDDNLFWDHRNVSFVGRPFPLEDADEHFSRLKAWGLTLIRLLVPWESLEHSGPGIYDEEYIDYLRTLIDLMPKYGLKCVIDPHQDTWSRFSGGSGAPGWTFEAAGMNIKNFKETGAAYVHNTNAVPGDPLPMVWPTNYTKLASSTMFTLFFAGDAFAPKRQYQGRPIQQFLNDCFINTYHHLAQRLVDLDAVLGFEFMNEPHPGYIGLDHLNEFDPIVNLIFGDSPTPLQSFALGDRIPQKVGVYIKSWPFPTKKSHDRILNTSRVSAWLGECIWKEHGVWKCDEATGDPVLVDSHYFAKNPATGEKVSFYDDFYVPLVNRYAKSIQSVKQEWYCLVEPLANERAPVYKETDHHHNVVFSPHWYDLNCVFYKKFNGKITHDVQCLQRGGNVFSATYFGKSGAKKNYYGQIKNIKQDGLRDMGNKPCILGEVGIPMDLNNKMAFTDKNYSKHVHFLDAVLYALETNLINFTLWNYDVCNDHEYGDHWNGENFSIYSARKAKEDYLEHDDGNSKLSKKHLYDGGRVLEAALRPYASKIAGTPTFSEFNIDSLSYTFSFIPFTTDEIKKMETEGYSISDKLAAVTEIFVPYFHFGGKPLKIQTNTGECDYNEDGQTLYHHYDRKEGAKDSVTISITVVNTSTTMSVSACTIIRTWSQIRKACFSQSIDFENWKAWLDAVLVNIHDCYDSGDSCQILKISYLNKQMLDPVYSDPPSTIKVYWQWSQVTSCNVDYKILHFIVRMNSLFRSTSGISSRQLRLYTTESAAPKVSAARGGVIGFLLGVTAAGSAGYYYLLGEYNNASAALLISVQELQASTDKVKDYAKRIEAVDRDVARLKETTATKQQLADLKVDFRKLYDTLNIEHLELKTHVWGLGNLSKIICTRILADRYCLHAEKDLSSTSYDKDNKPSN</sequence>
<evidence type="ECO:0000259" key="4">
    <source>
        <dbReference type="Pfam" id="PF00150"/>
    </source>
</evidence>
<dbReference type="Pfam" id="PF00150">
    <property type="entry name" value="Cellulase"/>
    <property type="match status" value="1"/>
</dbReference>
<dbReference type="EMBL" id="LN727218">
    <property type="protein sequence ID" value="CEP11959.1"/>
    <property type="molecule type" value="Genomic_DNA"/>
</dbReference>
<dbReference type="InterPro" id="IPR013780">
    <property type="entry name" value="Glyco_hydro_b"/>
</dbReference>